<keyword evidence="4" id="KW-1185">Reference proteome</keyword>
<dbReference type="OrthoDB" id="8480037at2"/>
<gene>
    <name evidence="3" type="ordered locus">Sde_2451</name>
</gene>
<dbReference type="InterPro" id="IPR001031">
    <property type="entry name" value="Thioesterase"/>
</dbReference>
<dbReference type="PANTHER" id="PTHR11487:SF0">
    <property type="entry name" value="S-ACYL FATTY ACID SYNTHASE THIOESTERASE, MEDIUM CHAIN"/>
    <property type="match status" value="1"/>
</dbReference>
<dbReference type="KEGG" id="sde:Sde_2451"/>
<evidence type="ECO:0000259" key="2">
    <source>
        <dbReference type="Pfam" id="PF00975"/>
    </source>
</evidence>
<reference evidence="3 4" key="1">
    <citation type="journal article" date="2008" name="PLoS Genet.">
        <title>Complete genome sequence of the complex carbohydrate-degrading marine bacterium, Saccharophagus degradans strain 2-40 T.</title>
        <authorList>
            <person name="Weiner R.M."/>
            <person name="Taylor L.E.II."/>
            <person name="Henrissat B."/>
            <person name="Hauser L."/>
            <person name="Land M."/>
            <person name="Coutinho P.M."/>
            <person name="Rancurel C."/>
            <person name="Saunders E.H."/>
            <person name="Longmire A.G."/>
            <person name="Zhang H."/>
            <person name="Bayer E.A."/>
            <person name="Gilbert H.J."/>
            <person name="Larimer F."/>
            <person name="Zhulin I.B."/>
            <person name="Ekborg N.A."/>
            <person name="Lamed R."/>
            <person name="Richardson P.M."/>
            <person name="Borovok I."/>
            <person name="Hutcheson S."/>
        </authorList>
    </citation>
    <scope>NUCLEOTIDE SEQUENCE [LARGE SCALE GENOMIC DNA]</scope>
    <source>
        <strain evidence="4">2-40 / ATCC 43961 / DSM 17024</strain>
    </source>
</reference>
<dbReference type="GO" id="GO:0008610">
    <property type="term" value="P:lipid biosynthetic process"/>
    <property type="evidence" value="ECO:0007669"/>
    <property type="project" value="TreeGrafter"/>
</dbReference>
<dbReference type="InterPro" id="IPR012223">
    <property type="entry name" value="TEII"/>
</dbReference>
<dbReference type="PANTHER" id="PTHR11487">
    <property type="entry name" value="THIOESTERASE"/>
    <property type="match status" value="1"/>
</dbReference>
<accession>Q21HW8</accession>
<dbReference type="ESTHER" id="sacd2-q21hw8">
    <property type="family name" value="Thioesterase"/>
</dbReference>
<dbReference type="HOGENOM" id="CLU_070456_1_1_6"/>
<evidence type="ECO:0000313" key="3">
    <source>
        <dbReference type="EMBL" id="ABD81711.1"/>
    </source>
</evidence>
<protein>
    <submittedName>
        <fullName evidence="3">Thioesterase</fullName>
    </submittedName>
</protein>
<dbReference type="Proteomes" id="UP000001947">
    <property type="component" value="Chromosome"/>
</dbReference>
<dbReference type="RefSeq" id="WP_011468928.1">
    <property type="nucleotide sequence ID" value="NC_007912.1"/>
</dbReference>
<name>Q21HW8_SACD2</name>
<dbReference type="Pfam" id="PF00975">
    <property type="entry name" value="Thioesterase"/>
    <property type="match status" value="1"/>
</dbReference>
<evidence type="ECO:0000313" key="4">
    <source>
        <dbReference type="Proteomes" id="UP000001947"/>
    </source>
</evidence>
<dbReference type="Gene3D" id="3.40.50.1820">
    <property type="entry name" value="alpha/beta hydrolase"/>
    <property type="match status" value="1"/>
</dbReference>
<dbReference type="eggNOG" id="COG3208">
    <property type="taxonomic scope" value="Bacteria"/>
</dbReference>
<dbReference type="GeneID" id="98614112"/>
<dbReference type="SUPFAM" id="SSF53474">
    <property type="entry name" value="alpha/beta-Hydrolases"/>
    <property type="match status" value="1"/>
</dbReference>
<dbReference type="EMBL" id="CP000282">
    <property type="protein sequence ID" value="ABD81711.1"/>
    <property type="molecule type" value="Genomic_DNA"/>
</dbReference>
<dbReference type="AlphaFoldDB" id="Q21HW8"/>
<dbReference type="InterPro" id="IPR029058">
    <property type="entry name" value="AB_hydrolase_fold"/>
</dbReference>
<organism evidence="3 4">
    <name type="scientific">Saccharophagus degradans (strain 2-40 / ATCC 43961 / DSM 17024)</name>
    <dbReference type="NCBI Taxonomy" id="203122"/>
    <lineage>
        <taxon>Bacteria</taxon>
        <taxon>Pseudomonadati</taxon>
        <taxon>Pseudomonadota</taxon>
        <taxon>Gammaproteobacteria</taxon>
        <taxon>Cellvibrionales</taxon>
        <taxon>Cellvibrionaceae</taxon>
        <taxon>Saccharophagus</taxon>
    </lineage>
</organism>
<feature type="domain" description="Thioesterase" evidence="2">
    <location>
        <begin position="22"/>
        <end position="234"/>
    </location>
</feature>
<proteinExistence type="inferred from homology"/>
<dbReference type="STRING" id="203122.Sde_2451"/>
<sequence>MIKTTENKYFICFRPRKTVRKKVICFPPAGVGASFYSKWHQRVPDDVEIWAAQLPGREFKSEQAMPTFLKALVGAFVEDIGELAQGDYEFYGHSFGAAQAVLVAQRLRAKQAPSRIVVAARRPVHLPYTVELSQQSDTTLFRYLNTLGGISPSVAADKYVLARFMKLVRSDLTLNEQAYAECDGLVACPIEFVAADGDIAISIKESERWGELTKKGFKLHLLEGDHFFVNDPEHAFYSQIYSSKNALETTKKVQIDEFFTS</sequence>
<comment type="similarity">
    <text evidence="1">Belongs to the thioesterase family.</text>
</comment>
<evidence type="ECO:0000256" key="1">
    <source>
        <dbReference type="ARBA" id="ARBA00007169"/>
    </source>
</evidence>